<dbReference type="Pfam" id="PF05368">
    <property type="entry name" value="NmrA"/>
    <property type="match status" value="1"/>
</dbReference>
<proteinExistence type="predicted"/>
<dbReference type="InterPro" id="IPR051783">
    <property type="entry name" value="NAD(P)-dependent_oxidoreduct"/>
</dbReference>
<protein>
    <recommendedName>
        <fullName evidence="1">NmrA-like domain-containing protein</fullName>
    </recommendedName>
</protein>
<dbReference type="GO" id="GO:0005737">
    <property type="term" value="C:cytoplasm"/>
    <property type="evidence" value="ECO:0007669"/>
    <property type="project" value="TreeGrafter"/>
</dbReference>
<dbReference type="InterPro" id="IPR008030">
    <property type="entry name" value="NmrA-like"/>
</dbReference>
<dbReference type="PANTHER" id="PTHR48079">
    <property type="entry name" value="PROTEIN YEEZ"/>
    <property type="match status" value="1"/>
</dbReference>
<feature type="domain" description="NmrA-like" evidence="1">
    <location>
        <begin position="4"/>
        <end position="87"/>
    </location>
</feature>
<name>A0A067TB87_GALM3</name>
<evidence type="ECO:0000259" key="1">
    <source>
        <dbReference type="Pfam" id="PF05368"/>
    </source>
</evidence>
<dbReference type="OrthoDB" id="10262413at2759"/>
<accession>A0A067TB87</accession>
<reference evidence="3" key="1">
    <citation type="journal article" date="2014" name="Proc. Natl. Acad. Sci. U.S.A.">
        <title>Extensive sampling of basidiomycete genomes demonstrates inadequacy of the white-rot/brown-rot paradigm for wood decay fungi.</title>
        <authorList>
            <person name="Riley R."/>
            <person name="Salamov A.A."/>
            <person name="Brown D.W."/>
            <person name="Nagy L.G."/>
            <person name="Floudas D."/>
            <person name="Held B.W."/>
            <person name="Levasseur A."/>
            <person name="Lombard V."/>
            <person name="Morin E."/>
            <person name="Otillar R."/>
            <person name="Lindquist E.A."/>
            <person name="Sun H."/>
            <person name="LaButti K.M."/>
            <person name="Schmutz J."/>
            <person name="Jabbour D."/>
            <person name="Luo H."/>
            <person name="Baker S.E."/>
            <person name="Pisabarro A.G."/>
            <person name="Walton J.D."/>
            <person name="Blanchette R.A."/>
            <person name="Henrissat B."/>
            <person name="Martin F."/>
            <person name="Cullen D."/>
            <person name="Hibbett D.S."/>
            <person name="Grigoriev I.V."/>
        </authorList>
    </citation>
    <scope>NUCLEOTIDE SEQUENCE [LARGE SCALE GENOMIC DNA]</scope>
    <source>
        <strain evidence="3">CBS 339.88</strain>
    </source>
</reference>
<dbReference type="Gene3D" id="3.40.50.720">
    <property type="entry name" value="NAD(P)-binding Rossmann-like Domain"/>
    <property type="match status" value="1"/>
</dbReference>
<dbReference type="InterPro" id="IPR036291">
    <property type="entry name" value="NAD(P)-bd_dom_sf"/>
</dbReference>
<dbReference type="STRING" id="685588.A0A067TB87"/>
<dbReference type="AlphaFoldDB" id="A0A067TB87"/>
<sequence length="353" mass="38533">MSNQTTIFFTGATGYIGGSVLQRFLEHPEVAKFKFTTLVRSQEKADKFKTVGVNAVTGSLKDLLLLEKLVAEADIVVSIADCDDLEIAQAILRGLKKHHNATGIIPTLIHTSGTGVITDDAAGDRSWDTIYDDLNPDQIETLADTQQHRNVDLELVKADKEGYVKTYIILPPTIYGIATGRIAELGVQNVHSIQIPSLIRASLARGRGGMVGAGKNIWDNVHIDDIADLYVVLFDAIRSNPDSTGHGRKGFYFGENGEHTLYQVGKAIAEDLVALGKATNPEPSTFTDDEIKLYFQGSTFWGTNSRSRANRSRLIGWKPVKTTEDLLASVRPEIEAILKKDAASYTSYIPGGN</sequence>
<dbReference type="PANTHER" id="PTHR48079:SF6">
    <property type="entry name" value="NAD(P)-BINDING DOMAIN-CONTAINING PROTEIN-RELATED"/>
    <property type="match status" value="1"/>
</dbReference>
<gene>
    <name evidence="2" type="ORF">GALMADRAFT_247574</name>
</gene>
<dbReference type="HOGENOM" id="CLU_007383_12_1_1"/>
<dbReference type="EMBL" id="KL142379">
    <property type="protein sequence ID" value="KDR76268.1"/>
    <property type="molecule type" value="Genomic_DNA"/>
</dbReference>
<dbReference type="SUPFAM" id="SSF51735">
    <property type="entry name" value="NAD(P)-binding Rossmann-fold domains"/>
    <property type="match status" value="1"/>
</dbReference>
<evidence type="ECO:0000313" key="3">
    <source>
        <dbReference type="Proteomes" id="UP000027222"/>
    </source>
</evidence>
<keyword evidence="3" id="KW-1185">Reference proteome</keyword>
<organism evidence="2 3">
    <name type="scientific">Galerina marginata (strain CBS 339.88)</name>
    <dbReference type="NCBI Taxonomy" id="685588"/>
    <lineage>
        <taxon>Eukaryota</taxon>
        <taxon>Fungi</taxon>
        <taxon>Dikarya</taxon>
        <taxon>Basidiomycota</taxon>
        <taxon>Agaricomycotina</taxon>
        <taxon>Agaricomycetes</taxon>
        <taxon>Agaricomycetidae</taxon>
        <taxon>Agaricales</taxon>
        <taxon>Agaricineae</taxon>
        <taxon>Strophariaceae</taxon>
        <taxon>Galerina</taxon>
    </lineage>
</organism>
<evidence type="ECO:0000313" key="2">
    <source>
        <dbReference type="EMBL" id="KDR76268.1"/>
    </source>
</evidence>
<dbReference type="Proteomes" id="UP000027222">
    <property type="component" value="Unassembled WGS sequence"/>
</dbReference>
<dbReference type="GO" id="GO:0004029">
    <property type="term" value="F:aldehyde dehydrogenase (NAD+) activity"/>
    <property type="evidence" value="ECO:0007669"/>
    <property type="project" value="TreeGrafter"/>
</dbReference>